<name>A0A167IYM4_9GAMM</name>
<organism evidence="1 2">
    <name type="scientific">Pseudoalteromonas luteoviolacea CPMOR-1</name>
    <dbReference type="NCBI Taxonomy" id="1365248"/>
    <lineage>
        <taxon>Bacteria</taxon>
        <taxon>Pseudomonadati</taxon>
        <taxon>Pseudomonadota</taxon>
        <taxon>Gammaproteobacteria</taxon>
        <taxon>Alteromonadales</taxon>
        <taxon>Pseudoalteromonadaceae</taxon>
        <taxon>Pseudoalteromonas</taxon>
    </lineage>
</organism>
<dbReference type="EMBL" id="AUYC01000046">
    <property type="protein sequence ID" value="KZN60250.1"/>
    <property type="molecule type" value="Genomic_DNA"/>
</dbReference>
<gene>
    <name evidence="1" type="ORF">N473_25040</name>
</gene>
<accession>A0A167IYM4</accession>
<evidence type="ECO:0000313" key="2">
    <source>
        <dbReference type="Proteomes" id="UP000076486"/>
    </source>
</evidence>
<dbReference type="AlphaFoldDB" id="A0A167IYM4"/>
<dbReference type="Proteomes" id="UP000076486">
    <property type="component" value="Unassembled WGS sequence"/>
</dbReference>
<comment type="caution">
    <text evidence="1">The sequence shown here is derived from an EMBL/GenBank/DDBJ whole genome shotgun (WGS) entry which is preliminary data.</text>
</comment>
<dbReference type="PATRIC" id="fig|1365248.3.peg.4132"/>
<sequence length="96" mass="10882">MRINQVVQNQDTYQFNSKVVKAQENARPNDNVSPVSDIKFSPQGVKLAEQFQQDKRSVIYDQPSFNSSKAVQSYSAVQNETRRSEIQALIGVDLYA</sequence>
<evidence type="ECO:0000313" key="1">
    <source>
        <dbReference type="EMBL" id="KZN60250.1"/>
    </source>
</evidence>
<dbReference type="RefSeq" id="WP_063369360.1">
    <property type="nucleotide sequence ID" value="NZ_AUYC01000046.1"/>
</dbReference>
<proteinExistence type="predicted"/>
<protein>
    <submittedName>
        <fullName evidence="1">Uncharacterized protein</fullName>
    </submittedName>
</protein>
<reference evidence="1 2" key="1">
    <citation type="submission" date="2013-07" db="EMBL/GenBank/DDBJ databases">
        <title>Comparative Genomic and Metabolomic Analysis of Twelve Strains of Pseudoalteromonas luteoviolacea.</title>
        <authorList>
            <person name="Vynne N.G."/>
            <person name="Mansson M."/>
            <person name="Gram L."/>
        </authorList>
    </citation>
    <scope>NUCLEOTIDE SEQUENCE [LARGE SCALE GENOMIC DNA]</scope>
    <source>
        <strain evidence="1 2">CPMOR-1</strain>
    </source>
</reference>